<organism evidence="5 6">
    <name type="scientific">Parabacteroides distasonis</name>
    <dbReference type="NCBI Taxonomy" id="823"/>
    <lineage>
        <taxon>Bacteria</taxon>
        <taxon>Pseudomonadati</taxon>
        <taxon>Bacteroidota</taxon>
        <taxon>Bacteroidia</taxon>
        <taxon>Bacteroidales</taxon>
        <taxon>Tannerellaceae</taxon>
        <taxon>Parabacteroides</taxon>
    </lineage>
</organism>
<dbReference type="SUPFAM" id="SSF64288">
    <property type="entry name" value="Chorismate lyase-like"/>
    <property type="match status" value="1"/>
</dbReference>
<dbReference type="Pfam" id="PF07702">
    <property type="entry name" value="UTRA"/>
    <property type="match status" value="1"/>
</dbReference>
<evidence type="ECO:0000313" key="5">
    <source>
        <dbReference type="EMBL" id="CUN25090.1"/>
    </source>
</evidence>
<dbReference type="InterPro" id="IPR000524">
    <property type="entry name" value="Tscrpt_reg_HTH_GntR"/>
</dbReference>
<dbReference type="Gene3D" id="3.40.1410.10">
    <property type="entry name" value="Chorismate lyase-like"/>
    <property type="match status" value="1"/>
</dbReference>
<dbReference type="SMART" id="SM00345">
    <property type="entry name" value="HTH_GNTR"/>
    <property type="match status" value="1"/>
</dbReference>
<dbReference type="EMBL" id="CYXP01000007">
    <property type="protein sequence ID" value="CUN25090.1"/>
    <property type="molecule type" value="Genomic_DNA"/>
</dbReference>
<dbReference type="PROSITE" id="PS50949">
    <property type="entry name" value="HTH_GNTR"/>
    <property type="match status" value="1"/>
</dbReference>
<dbReference type="SMART" id="SM00866">
    <property type="entry name" value="UTRA"/>
    <property type="match status" value="1"/>
</dbReference>
<dbReference type="GO" id="GO:0003677">
    <property type="term" value="F:DNA binding"/>
    <property type="evidence" value="ECO:0007669"/>
    <property type="project" value="UniProtKB-KW"/>
</dbReference>
<evidence type="ECO:0000256" key="1">
    <source>
        <dbReference type="ARBA" id="ARBA00023015"/>
    </source>
</evidence>
<dbReference type="InterPro" id="IPR050679">
    <property type="entry name" value="Bact_HTH_transcr_reg"/>
</dbReference>
<name>A0A173VEC1_PARDI</name>
<dbReference type="Proteomes" id="UP000095591">
    <property type="component" value="Unassembled WGS sequence"/>
</dbReference>
<sequence length="258" mass="29810">MMKNKYPKYLEISKAIIAKIESGELLPGDKVPSENELINMYKISNTTARKSLLEVELQGWASRIKGKGTFVLNRSEDKHLTRMLGSFHAIKESFNENLIKEGFTPKNVTLEKTIIDNGISININGKNYIIEGKILKIRRLRYADDLLLKDETRYVSMSLCPRINLMELNQAFLKIYEDKYHLQLDSVQRTLGVTIVYPEEENNYFENDLQLPVFILDSVVVCENQKVVEIEHSFYRGDKYKFSLHTKPQLITGNGRIS</sequence>
<dbReference type="InterPro" id="IPR036388">
    <property type="entry name" value="WH-like_DNA-bd_sf"/>
</dbReference>
<feature type="domain" description="HTH gntR-type" evidence="4">
    <location>
        <begin position="6"/>
        <end position="74"/>
    </location>
</feature>
<evidence type="ECO:0000256" key="2">
    <source>
        <dbReference type="ARBA" id="ARBA00023125"/>
    </source>
</evidence>
<dbReference type="CDD" id="cd07377">
    <property type="entry name" value="WHTH_GntR"/>
    <property type="match status" value="1"/>
</dbReference>
<gene>
    <name evidence="5" type="primary">yvoA</name>
    <name evidence="5" type="ORF">ERS852429_02892</name>
</gene>
<dbReference type="InterPro" id="IPR036390">
    <property type="entry name" value="WH_DNA-bd_sf"/>
</dbReference>
<dbReference type="InterPro" id="IPR028978">
    <property type="entry name" value="Chorismate_lyase_/UTRA_dom_sf"/>
</dbReference>
<reference evidence="5 6" key="1">
    <citation type="submission" date="2015-09" db="EMBL/GenBank/DDBJ databases">
        <authorList>
            <consortium name="Pathogen Informatics"/>
        </authorList>
    </citation>
    <scope>NUCLEOTIDE SEQUENCE [LARGE SCALE GENOMIC DNA]</scope>
    <source>
        <strain evidence="5 6">2789STDY5608872</strain>
    </source>
</reference>
<keyword evidence="1" id="KW-0805">Transcription regulation</keyword>
<dbReference type="InterPro" id="IPR011663">
    <property type="entry name" value="UTRA"/>
</dbReference>
<dbReference type="Gene3D" id="1.10.10.10">
    <property type="entry name" value="Winged helix-like DNA-binding domain superfamily/Winged helix DNA-binding domain"/>
    <property type="match status" value="1"/>
</dbReference>
<dbReference type="SUPFAM" id="SSF46785">
    <property type="entry name" value="Winged helix' DNA-binding domain"/>
    <property type="match status" value="1"/>
</dbReference>
<evidence type="ECO:0000313" key="6">
    <source>
        <dbReference type="Proteomes" id="UP000095591"/>
    </source>
</evidence>
<dbReference type="GO" id="GO:0003700">
    <property type="term" value="F:DNA-binding transcription factor activity"/>
    <property type="evidence" value="ECO:0007669"/>
    <property type="project" value="InterPro"/>
</dbReference>
<evidence type="ECO:0000259" key="4">
    <source>
        <dbReference type="PROSITE" id="PS50949"/>
    </source>
</evidence>
<dbReference type="Pfam" id="PF00392">
    <property type="entry name" value="GntR"/>
    <property type="match status" value="1"/>
</dbReference>
<keyword evidence="2" id="KW-0238">DNA-binding</keyword>
<dbReference type="PANTHER" id="PTHR44846:SF1">
    <property type="entry name" value="MANNOSYL-D-GLYCERATE TRANSPORT_METABOLISM SYSTEM REPRESSOR MNGR-RELATED"/>
    <property type="match status" value="1"/>
</dbReference>
<dbReference type="PANTHER" id="PTHR44846">
    <property type="entry name" value="MANNOSYL-D-GLYCERATE TRANSPORT/METABOLISM SYSTEM REPRESSOR MNGR-RELATED"/>
    <property type="match status" value="1"/>
</dbReference>
<proteinExistence type="predicted"/>
<dbReference type="AlphaFoldDB" id="A0A173VEC1"/>
<keyword evidence="3" id="KW-0804">Transcription</keyword>
<dbReference type="GO" id="GO:0045892">
    <property type="term" value="P:negative regulation of DNA-templated transcription"/>
    <property type="evidence" value="ECO:0007669"/>
    <property type="project" value="TreeGrafter"/>
</dbReference>
<dbReference type="RefSeq" id="WP_057319666.1">
    <property type="nucleotide sequence ID" value="NZ_BAABYH010000001.1"/>
</dbReference>
<protein>
    <submittedName>
        <fullName evidence="5">HTH-type transcriptional repressor yvoA</fullName>
    </submittedName>
</protein>
<evidence type="ECO:0000256" key="3">
    <source>
        <dbReference type="ARBA" id="ARBA00023163"/>
    </source>
</evidence>
<accession>A0A173VEC1</accession>